<dbReference type="GO" id="GO:0004252">
    <property type="term" value="F:serine-type endopeptidase activity"/>
    <property type="evidence" value="ECO:0007669"/>
    <property type="project" value="InterPro"/>
</dbReference>
<dbReference type="PANTHER" id="PTHR24260:SF136">
    <property type="entry name" value="GH08193P-RELATED"/>
    <property type="match status" value="1"/>
</dbReference>
<evidence type="ECO:0000259" key="10">
    <source>
        <dbReference type="PROSITE" id="PS50240"/>
    </source>
</evidence>
<reference evidence="11" key="1">
    <citation type="submission" date="2007-03" db="EMBL/GenBank/DDBJ databases">
        <title>Annotation of Culex pipiens quinquefasciatus.</title>
        <authorList>
            <consortium name="The Broad Institute Genome Sequencing Platform"/>
            <person name="Atkinson P.W."/>
            <person name="Hemingway J."/>
            <person name="Christensen B.M."/>
            <person name="Higgs S."/>
            <person name="Kodira C."/>
            <person name="Hannick L."/>
            <person name="Megy K."/>
            <person name="O'Leary S."/>
            <person name="Pearson M."/>
            <person name="Haas B.J."/>
            <person name="Mauceli E."/>
            <person name="Wortman J.R."/>
            <person name="Lee N.H."/>
            <person name="Guigo R."/>
            <person name="Stanke M."/>
            <person name="Alvarado L."/>
            <person name="Amedeo P."/>
            <person name="Antoine C.H."/>
            <person name="Arensburger P."/>
            <person name="Bidwell S.L."/>
            <person name="Crawford M."/>
            <person name="Camaro F."/>
            <person name="Devon K."/>
            <person name="Engels R."/>
            <person name="Hammond M."/>
            <person name="Howarth C."/>
            <person name="Koehrsen M."/>
            <person name="Lawson D."/>
            <person name="Montgomery P."/>
            <person name="Nene V."/>
            <person name="Nusbaum C."/>
            <person name="Puiu D."/>
            <person name="Romero-Severson J."/>
            <person name="Severson D.W."/>
            <person name="Shumway M."/>
            <person name="Sisk P."/>
            <person name="Stolte C."/>
            <person name="Zeng Q."/>
            <person name="Eisenstadt E."/>
            <person name="Fraser-Liggett C."/>
            <person name="Strausberg R."/>
            <person name="Galagan J."/>
            <person name="Birren B."/>
            <person name="Collins F.H."/>
        </authorList>
    </citation>
    <scope>NUCLEOTIDE SEQUENCE [LARGE SCALE GENOMIC DNA]</scope>
    <source>
        <strain evidence="11">JHB</strain>
    </source>
</reference>
<dbReference type="PRINTS" id="PR00722">
    <property type="entry name" value="CHYMOTRYPSIN"/>
</dbReference>
<sequence length="530" mass="58295">MLSTSRSGEYRSNVLYYAACCDDVIPLAYLSRKKFPFVTSNGTTPELLSCGTRSTNFRKPLIVGGDAVSAAGQWPWHASIWQRASRTTHVYVCGGTLVSELYVLTAGHCVSKDGNALNERLLAVQMGSVRQNLLLGGLTVQNFAVADVFLHEHFTERSFQADIALLALRTKANVDEFVRPICLPKPTEDAGQLTGREAVTVGFGMTGSAPTSDQLRQLRVPIVDYVTCLESNREVFGRALSAGILCAGSTAGSTVCNGDSGGGLFTEEDDGSWTLRGVTSFTVQRGWNDSSCSLKDYSAFVNVARYLEWIRYVVQNGEQEGFFRKDQEGEIRSTTEAMKVKATAPEVRISDKKCREYRKRGLTVDASNVPGQFYLEKDGKPLGLVHFISNEYALTTAEMALDCVKDGAACESFRGTRVQAVIAHPEYSGGRDFNVALVLMPPATEPIWCLATEPSSKLYFEGRQLKLSAVSAERPTWLEFDLDAFIPSKRGAVVYTDRRYLAGLMHYPPYEDVVMTNVTAVLGWIESVVW</sequence>
<dbReference type="Gene3D" id="2.40.10.10">
    <property type="entry name" value="Trypsin-like serine proteases"/>
    <property type="match status" value="1"/>
</dbReference>
<evidence type="ECO:0000256" key="6">
    <source>
        <dbReference type="ARBA" id="ARBA00022825"/>
    </source>
</evidence>
<comment type="similarity">
    <text evidence="9">Belongs to the peptidase S1 family. CLIP subfamily.</text>
</comment>
<dbReference type="InterPro" id="IPR043504">
    <property type="entry name" value="Peptidase_S1_PA_chymotrypsin"/>
</dbReference>
<reference evidence="12" key="2">
    <citation type="submission" date="2021-02" db="UniProtKB">
        <authorList>
            <consortium name="EnsemblMetazoa"/>
        </authorList>
    </citation>
    <scope>IDENTIFICATION</scope>
    <source>
        <strain evidence="12">JHB</strain>
    </source>
</reference>
<dbReference type="InterPro" id="IPR009003">
    <property type="entry name" value="Peptidase_S1_PA"/>
</dbReference>
<dbReference type="EnsemblMetazoa" id="CPIJ017967-RA">
    <property type="protein sequence ID" value="CPIJ017967-PA"/>
    <property type="gene ID" value="CPIJ017967"/>
</dbReference>
<dbReference type="GO" id="GO:0006508">
    <property type="term" value="P:proteolysis"/>
    <property type="evidence" value="ECO:0007669"/>
    <property type="project" value="UniProtKB-KW"/>
</dbReference>
<dbReference type="InParanoid" id="B0XEU6"/>
<dbReference type="Pfam" id="PF00089">
    <property type="entry name" value="Trypsin"/>
    <property type="match status" value="1"/>
</dbReference>
<keyword evidence="5" id="KW-0378">Hydrolase</keyword>
<evidence type="ECO:0000256" key="5">
    <source>
        <dbReference type="ARBA" id="ARBA00022801"/>
    </source>
</evidence>
<keyword evidence="8" id="KW-1015">Disulfide bond</keyword>
<dbReference type="VEuPathDB" id="VectorBase:CQUJHB003684"/>
<dbReference type="SMART" id="SM00020">
    <property type="entry name" value="Tryp_SPc"/>
    <property type="match status" value="1"/>
</dbReference>
<evidence type="ECO:0000256" key="7">
    <source>
        <dbReference type="ARBA" id="ARBA00023145"/>
    </source>
</evidence>
<evidence type="ECO:0000256" key="9">
    <source>
        <dbReference type="ARBA" id="ARBA00024195"/>
    </source>
</evidence>
<evidence type="ECO:0000313" key="13">
    <source>
        <dbReference type="Proteomes" id="UP000002320"/>
    </source>
</evidence>
<dbReference type="eggNOG" id="KOG3627">
    <property type="taxonomic scope" value="Eukaryota"/>
</dbReference>
<evidence type="ECO:0000256" key="1">
    <source>
        <dbReference type="ARBA" id="ARBA00004613"/>
    </source>
</evidence>
<evidence type="ECO:0000256" key="2">
    <source>
        <dbReference type="ARBA" id="ARBA00022525"/>
    </source>
</evidence>
<dbReference type="InterPro" id="IPR018114">
    <property type="entry name" value="TRYPSIN_HIS"/>
</dbReference>
<dbReference type="VEuPathDB" id="VectorBase:CPIJ017967"/>
<evidence type="ECO:0000313" key="11">
    <source>
        <dbReference type="EMBL" id="EDS26228.1"/>
    </source>
</evidence>
<dbReference type="FunFam" id="2.40.10.10:FF:000146">
    <property type="entry name" value="Serine protease 53"/>
    <property type="match status" value="1"/>
</dbReference>
<dbReference type="OMA" id="ARNCIDA"/>
<keyword evidence="6" id="KW-0720">Serine protease</keyword>
<keyword evidence="3" id="KW-0645">Protease</keyword>
<dbReference type="SUPFAM" id="SSF50494">
    <property type="entry name" value="Trypsin-like serine proteases"/>
    <property type="match status" value="2"/>
</dbReference>
<dbReference type="AlphaFoldDB" id="B0XEU6"/>
<dbReference type="KEGG" id="cqu:CpipJ_CPIJ017967"/>
<dbReference type="PROSITE" id="PS00134">
    <property type="entry name" value="TRYPSIN_HIS"/>
    <property type="match status" value="1"/>
</dbReference>
<feature type="domain" description="Peptidase S1" evidence="10">
    <location>
        <begin position="62"/>
        <end position="315"/>
    </location>
</feature>
<keyword evidence="7" id="KW-0865">Zymogen</keyword>
<dbReference type="InterPro" id="IPR051333">
    <property type="entry name" value="CLIP_Serine_Protease"/>
</dbReference>
<dbReference type="OrthoDB" id="7723891at2759"/>
<organism>
    <name type="scientific">Culex quinquefasciatus</name>
    <name type="common">Southern house mosquito</name>
    <name type="synonym">Culex pungens</name>
    <dbReference type="NCBI Taxonomy" id="7176"/>
    <lineage>
        <taxon>Eukaryota</taxon>
        <taxon>Metazoa</taxon>
        <taxon>Ecdysozoa</taxon>
        <taxon>Arthropoda</taxon>
        <taxon>Hexapoda</taxon>
        <taxon>Insecta</taxon>
        <taxon>Pterygota</taxon>
        <taxon>Neoptera</taxon>
        <taxon>Endopterygota</taxon>
        <taxon>Diptera</taxon>
        <taxon>Nematocera</taxon>
        <taxon>Culicoidea</taxon>
        <taxon>Culicidae</taxon>
        <taxon>Culicinae</taxon>
        <taxon>Culicini</taxon>
        <taxon>Culex</taxon>
        <taxon>Culex</taxon>
    </lineage>
</organism>
<dbReference type="STRING" id="7176.B0XEU6"/>
<evidence type="ECO:0000313" key="12">
    <source>
        <dbReference type="EnsemblMetazoa" id="CPIJ017967-PA"/>
    </source>
</evidence>
<dbReference type="HOGENOM" id="CLU_514148_0_0_1"/>
<comment type="subcellular location">
    <subcellularLocation>
        <location evidence="1">Secreted</location>
    </subcellularLocation>
</comment>
<dbReference type="InterPro" id="IPR001314">
    <property type="entry name" value="Peptidase_S1A"/>
</dbReference>
<dbReference type="PANTHER" id="PTHR24260">
    <property type="match status" value="1"/>
</dbReference>
<protein>
    <submittedName>
        <fullName evidence="11">Ovochymase-2</fullName>
    </submittedName>
</protein>
<evidence type="ECO:0000256" key="3">
    <source>
        <dbReference type="ARBA" id="ARBA00022670"/>
    </source>
</evidence>
<dbReference type="InterPro" id="IPR001254">
    <property type="entry name" value="Trypsin_dom"/>
</dbReference>
<dbReference type="Proteomes" id="UP000002320">
    <property type="component" value="Unassembled WGS sequence"/>
</dbReference>
<keyword evidence="4" id="KW-0732">Signal</keyword>
<evidence type="ECO:0000256" key="4">
    <source>
        <dbReference type="ARBA" id="ARBA00022729"/>
    </source>
</evidence>
<proteinExistence type="inferred from homology"/>
<accession>B0XEU6</accession>
<gene>
    <name evidence="12" type="primary">6051803</name>
    <name evidence="11" type="ORF">CpipJ_CPIJ017967</name>
</gene>
<dbReference type="CDD" id="cd00190">
    <property type="entry name" value="Tryp_SPc"/>
    <property type="match status" value="1"/>
</dbReference>
<dbReference type="GO" id="GO:0005576">
    <property type="term" value="C:extracellular region"/>
    <property type="evidence" value="ECO:0007669"/>
    <property type="project" value="UniProtKB-SubCell"/>
</dbReference>
<evidence type="ECO:0000256" key="8">
    <source>
        <dbReference type="ARBA" id="ARBA00023157"/>
    </source>
</evidence>
<dbReference type="PROSITE" id="PS50240">
    <property type="entry name" value="TRYPSIN_DOM"/>
    <property type="match status" value="1"/>
</dbReference>
<dbReference type="EMBL" id="DS232870">
    <property type="protein sequence ID" value="EDS26228.1"/>
    <property type="molecule type" value="Genomic_DNA"/>
</dbReference>
<keyword evidence="13" id="KW-1185">Reference proteome</keyword>
<keyword evidence="2" id="KW-0964">Secreted</keyword>
<name>B0XEU6_CULQU</name>